<evidence type="ECO:0000313" key="1">
    <source>
        <dbReference type="EMBL" id="GBM19902.1"/>
    </source>
</evidence>
<organism evidence="1 2">
    <name type="scientific">Araneus ventricosus</name>
    <name type="common">Orbweaver spider</name>
    <name type="synonym">Epeira ventricosa</name>
    <dbReference type="NCBI Taxonomy" id="182803"/>
    <lineage>
        <taxon>Eukaryota</taxon>
        <taxon>Metazoa</taxon>
        <taxon>Ecdysozoa</taxon>
        <taxon>Arthropoda</taxon>
        <taxon>Chelicerata</taxon>
        <taxon>Arachnida</taxon>
        <taxon>Araneae</taxon>
        <taxon>Araneomorphae</taxon>
        <taxon>Entelegynae</taxon>
        <taxon>Araneoidea</taxon>
        <taxon>Araneidae</taxon>
        <taxon>Araneus</taxon>
    </lineage>
</organism>
<proteinExistence type="predicted"/>
<dbReference type="OrthoDB" id="10542652at2759"/>
<protein>
    <submittedName>
        <fullName evidence="1">Uncharacterized protein</fullName>
    </submittedName>
</protein>
<comment type="caution">
    <text evidence="1">The sequence shown here is derived from an EMBL/GenBank/DDBJ whole genome shotgun (WGS) entry which is preliminary data.</text>
</comment>
<gene>
    <name evidence="1" type="ORF">AVEN_2850_1</name>
</gene>
<keyword evidence="2" id="KW-1185">Reference proteome</keyword>
<accession>A0A4Y2DST8</accession>
<dbReference type="EMBL" id="BGPR01000433">
    <property type="protein sequence ID" value="GBM19902.1"/>
    <property type="molecule type" value="Genomic_DNA"/>
</dbReference>
<evidence type="ECO:0000313" key="2">
    <source>
        <dbReference type="Proteomes" id="UP000499080"/>
    </source>
</evidence>
<dbReference type="AlphaFoldDB" id="A0A4Y2DST8"/>
<sequence length="105" mass="12125">MKISEALRLTKLLPSQICSKRLWGISRYIGTHSSSSDRGGIKDCNRRGNENFLIALPREWIQEDSPTVGCVTVRTSLLFGCLQRVFFDYLYPMPILLETRWSEEQ</sequence>
<name>A0A4Y2DST8_ARAVE</name>
<dbReference type="Proteomes" id="UP000499080">
    <property type="component" value="Unassembled WGS sequence"/>
</dbReference>
<reference evidence="1 2" key="1">
    <citation type="journal article" date="2019" name="Sci. Rep.">
        <title>Orb-weaving spider Araneus ventricosus genome elucidates the spidroin gene catalogue.</title>
        <authorList>
            <person name="Kono N."/>
            <person name="Nakamura H."/>
            <person name="Ohtoshi R."/>
            <person name="Moran D.A.P."/>
            <person name="Shinohara A."/>
            <person name="Yoshida Y."/>
            <person name="Fujiwara M."/>
            <person name="Mori M."/>
            <person name="Tomita M."/>
            <person name="Arakawa K."/>
        </authorList>
    </citation>
    <scope>NUCLEOTIDE SEQUENCE [LARGE SCALE GENOMIC DNA]</scope>
</reference>